<dbReference type="EMBL" id="CP144914">
    <property type="protein sequence ID" value="WWD80863.1"/>
    <property type="molecule type" value="Genomic_DNA"/>
</dbReference>
<evidence type="ECO:0000256" key="2">
    <source>
        <dbReference type="ARBA" id="ARBA00022475"/>
    </source>
</evidence>
<dbReference type="RefSeq" id="WP_147803215.1">
    <property type="nucleotide sequence ID" value="NZ_CP144914.1"/>
</dbReference>
<dbReference type="PANTHER" id="PTHR35007:SF2">
    <property type="entry name" value="PILUS ASSEMBLE PROTEIN"/>
    <property type="match status" value="1"/>
</dbReference>
<dbReference type="GO" id="GO:0005886">
    <property type="term" value="C:plasma membrane"/>
    <property type="evidence" value="ECO:0007669"/>
    <property type="project" value="UniProtKB-SubCell"/>
</dbReference>
<organism evidence="8 9">
    <name type="scientific">Alkalicoccus halolimnae</name>
    <dbReference type="NCBI Taxonomy" id="1667239"/>
    <lineage>
        <taxon>Bacteria</taxon>
        <taxon>Bacillati</taxon>
        <taxon>Bacillota</taxon>
        <taxon>Bacilli</taxon>
        <taxon>Bacillales</taxon>
        <taxon>Bacillaceae</taxon>
        <taxon>Alkalicoccus</taxon>
    </lineage>
</organism>
<evidence type="ECO:0000256" key="4">
    <source>
        <dbReference type="ARBA" id="ARBA00022989"/>
    </source>
</evidence>
<proteinExistence type="predicted"/>
<evidence type="ECO:0000259" key="7">
    <source>
        <dbReference type="Pfam" id="PF00482"/>
    </source>
</evidence>
<evidence type="ECO:0000256" key="3">
    <source>
        <dbReference type="ARBA" id="ARBA00022692"/>
    </source>
</evidence>
<evidence type="ECO:0000313" key="9">
    <source>
        <dbReference type="Proteomes" id="UP000321816"/>
    </source>
</evidence>
<evidence type="ECO:0000256" key="6">
    <source>
        <dbReference type="SAM" id="Phobius"/>
    </source>
</evidence>
<dbReference type="InterPro" id="IPR042094">
    <property type="entry name" value="T2SS_GspF_sf"/>
</dbReference>
<keyword evidence="9" id="KW-1185">Reference proteome</keyword>
<feature type="transmembrane region" description="Helical" evidence="6">
    <location>
        <begin position="274"/>
        <end position="300"/>
    </location>
</feature>
<feature type="domain" description="Type II secretion system protein GspF" evidence="7">
    <location>
        <begin position="165"/>
        <end position="291"/>
    </location>
</feature>
<keyword evidence="3 6" id="KW-0812">Transmembrane</keyword>
<dbReference type="Pfam" id="PF00482">
    <property type="entry name" value="T2SSF"/>
    <property type="match status" value="1"/>
</dbReference>
<name>A0A5C7FL35_9BACI</name>
<dbReference type="PANTHER" id="PTHR35007">
    <property type="entry name" value="INTEGRAL MEMBRANE PROTEIN-RELATED"/>
    <property type="match status" value="1"/>
</dbReference>
<feature type="transmembrane region" description="Helical" evidence="6">
    <location>
        <begin position="127"/>
        <end position="147"/>
    </location>
</feature>
<dbReference type="Gene3D" id="1.20.81.30">
    <property type="entry name" value="Type II secretion system (T2SS), domain F"/>
    <property type="match status" value="1"/>
</dbReference>
<dbReference type="OrthoDB" id="9810662at2"/>
<keyword evidence="5 6" id="KW-0472">Membrane</keyword>
<gene>
    <name evidence="8" type="ORF">FTX54_004700</name>
</gene>
<comment type="subcellular location">
    <subcellularLocation>
        <location evidence="1">Cell membrane</location>
        <topology evidence="1">Multi-pass membrane protein</topology>
    </subcellularLocation>
</comment>
<dbReference type="Proteomes" id="UP000321816">
    <property type="component" value="Chromosome"/>
</dbReference>
<reference evidence="8 9" key="1">
    <citation type="submission" date="2024-01" db="EMBL/GenBank/DDBJ databases">
        <title>Complete Genome Sequence of Alkalicoccus halolimnae BZ-SZ-XJ29T, a Moderately Halophilic Bacterium Isolated from a Salt Lake.</title>
        <authorList>
            <person name="Zhao B."/>
        </authorList>
    </citation>
    <scope>NUCLEOTIDE SEQUENCE [LARGE SCALE GENOMIC DNA]</scope>
    <source>
        <strain evidence="8 9">BZ-SZ-XJ29</strain>
    </source>
</reference>
<dbReference type="InterPro" id="IPR018076">
    <property type="entry name" value="T2SS_GspF_dom"/>
</dbReference>
<feature type="transmembrane region" description="Helical" evidence="6">
    <location>
        <begin position="6"/>
        <end position="27"/>
    </location>
</feature>
<feature type="transmembrane region" description="Helical" evidence="6">
    <location>
        <begin position="104"/>
        <end position="121"/>
    </location>
</feature>
<evidence type="ECO:0000256" key="5">
    <source>
        <dbReference type="ARBA" id="ARBA00023136"/>
    </source>
</evidence>
<evidence type="ECO:0000256" key="1">
    <source>
        <dbReference type="ARBA" id="ARBA00004651"/>
    </source>
</evidence>
<protein>
    <submittedName>
        <fullName evidence="8">Type II secretion system F family protein</fullName>
    </submittedName>
</protein>
<dbReference type="AlphaFoldDB" id="A0A5C7FL35"/>
<evidence type="ECO:0000313" key="8">
    <source>
        <dbReference type="EMBL" id="WWD80863.1"/>
    </source>
</evidence>
<keyword evidence="4 6" id="KW-1133">Transmembrane helix</keyword>
<keyword evidence="2" id="KW-1003">Cell membrane</keyword>
<accession>A0A5C7FL35</accession>
<sequence length="304" mass="34719">MNPILIFLMLTVFLIFSFAGVLHTIFLREITIAERREAYIGVPLQKSSNLHAEKKSPINELWKKGIEKSERYVSVSEEKKVGKMLRDAGYVKLMSVTEFRMRQIAAAFISGFLAFIFFFLLMEGSLAAIFIAFPVGFLGWRMPVFYLKKKRDQRIKQIDLDMPDFFDTVNLLVEAGVGVDAAIAVVCRKKPGPLSDEFLIVLDDMKRGKSKREAFHELKLRVPSDSFQSIITSMIQADQLGIGLSNVLRNLTIRIREQRREKARELAMKAPVKMLFPMMIFIFPALFIVILGPFMVNLIINGLM</sequence>
<dbReference type="KEGG" id="ahal:FTX54_004700"/>